<sequence>MCMQGRSYGVKPTGVTVSDCRTWLRGSANDLDTTSPMAMKHVLEAKLNCDSTSVFMILVLFVHEPGAVKMSLCAHLQAKMVDQRPGVNWDEELESVLRQCKDEGDFMPFEMHEIVEELGHMKTRSAVGPDKIGVHLLREIAAHETLGKELLDMINQIVRRQEIGREVLPELVADEVSKEPIDSETKKFGLGQLLEVILIDKGGGREGRVDLSDEQGMIRLLENEMGRLCKRIKIIDRCLGRIGLQLSTTKTKIVANAHYRGPRKVKIRDDTFQVAPQGDCLRALGLNFSLSEDPSDLSPTSALIPWKVTPGMLEGGLRRDRVDTKLHALVQEEVKIGTAAPDLQLSVVTDRPFRHFVGVNSTKQRLVDVIRHLSVTMQRSEHDPAKPANTDNGPNPPAGGNAVDEGVETIQGDSNPHPSPMVTGAMHQPLELIPREFIPAFFAS</sequence>
<gene>
    <name evidence="2" type="ORF">AK812_SmicGene24238</name>
</gene>
<protein>
    <submittedName>
        <fullName evidence="2">Uncharacterized protein</fullName>
    </submittedName>
</protein>
<feature type="region of interest" description="Disordered" evidence="1">
    <location>
        <begin position="378"/>
        <end position="424"/>
    </location>
</feature>
<dbReference type="AlphaFoldDB" id="A0A1Q9DFA4"/>
<keyword evidence="3" id="KW-1185">Reference proteome</keyword>
<dbReference type="EMBL" id="LSRX01000568">
    <property type="protein sequence ID" value="OLP93819.1"/>
    <property type="molecule type" value="Genomic_DNA"/>
</dbReference>
<name>A0A1Q9DFA4_SYMMI</name>
<dbReference type="OrthoDB" id="10286077at2759"/>
<dbReference type="Proteomes" id="UP000186817">
    <property type="component" value="Unassembled WGS sequence"/>
</dbReference>
<evidence type="ECO:0000313" key="2">
    <source>
        <dbReference type="EMBL" id="OLP93819.1"/>
    </source>
</evidence>
<evidence type="ECO:0000313" key="3">
    <source>
        <dbReference type="Proteomes" id="UP000186817"/>
    </source>
</evidence>
<proteinExistence type="predicted"/>
<reference evidence="2 3" key="1">
    <citation type="submission" date="2016-02" db="EMBL/GenBank/DDBJ databases">
        <title>Genome analysis of coral dinoflagellate symbionts highlights evolutionary adaptations to a symbiotic lifestyle.</title>
        <authorList>
            <person name="Aranda M."/>
            <person name="Li Y."/>
            <person name="Liew Y.J."/>
            <person name="Baumgarten S."/>
            <person name="Simakov O."/>
            <person name="Wilson M."/>
            <person name="Piel J."/>
            <person name="Ashoor H."/>
            <person name="Bougouffa S."/>
            <person name="Bajic V.B."/>
            <person name="Ryu T."/>
            <person name="Ravasi T."/>
            <person name="Bayer T."/>
            <person name="Micklem G."/>
            <person name="Kim H."/>
            <person name="Bhak J."/>
            <person name="Lajeunesse T.C."/>
            <person name="Voolstra C.R."/>
        </authorList>
    </citation>
    <scope>NUCLEOTIDE SEQUENCE [LARGE SCALE GENOMIC DNA]</scope>
    <source>
        <strain evidence="2 3">CCMP2467</strain>
    </source>
</reference>
<organism evidence="2 3">
    <name type="scientific">Symbiodinium microadriaticum</name>
    <name type="common">Dinoflagellate</name>
    <name type="synonym">Zooxanthella microadriatica</name>
    <dbReference type="NCBI Taxonomy" id="2951"/>
    <lineage>
        <taxon>Eukaryota</taxon>
        <taxon>Sar</taxon>
        <taxon>Alveolata</taxon>
        <taxon>Dinophyceae</taxon>
        <taxon>Suessiales</taxon>
        <taxon>Symbiodiniaceae</taxon>
        <taxon>Symbiodinium</taxon>
    </lineage>
</organism>
<accession>A0A1Q9DFA4</accession>
<comment type="caution">
    <text evidence="2">The sequence shown here is derived from an EMBL/GenBank/DDBJ whole genome shotgun (WGS) entry which is preliminary data.</text>
</comment>
<evidence type="ECO:0000256" key="1">
    <source>
        <dbReference type="SAM" id="MobiDB-lite"/>
    </source>
</evidence>